<keyword evidence="1" id="KW-0732">Signal</keyword>
<evidence type="ECO:0000313" key="2">
    <source>
        <dbReference type="EMBL" id="RXG91101.1"/>
    </source>
</evidence>
<dbReference type="EMBL" id="LBJM01000004">
    <property type="protein sequence ID" value="RXH42594.1"/>
    <property type="molecule type" value="Genomic_DNA"/>
</dbReference>
<evidence type="ECO:0000313" key="4">
    <source>
        <dbReference type="Proteomes" id="UP000289946"/>
    </source>
</evidence>
<dbReference type="Proteomes" id="UP000289946">
    <property type="component" value="Unassembled WGS sequence"/>
</dbReference>
<dbReference type="Pfam" id="PF04214">
    <property type="entry name" value="DUF411"/>
    <property type="match status" value="1"/>
</dbReference>
<comment type="caution">
    <text evidence="3">The sequence shown here is derived from an EMBL/GenBank/DDBJ whole genome shotgun (WGS) entry which is preliminary data.</text>
</comment>
<evidence type="ECO:0000256" key="1">
    <source>
        <dbReference type="SAM" id="SignalP"/>
    </source>
</evidence>
<proteinExistence type="predicted"/>
<gene>
    <name evidence="2" type="ORF">EAS62_25610</name>
    <name evidence="3" type="ORF">XH94_01680</name>
</gene>
<accession>A0A4V1L4T5</accession>
<feature type="signal peptide" evidence="1">
    <location>
        <begin position="1"/>
        <end position="23"/>
    </location>
</feature>
<evidence type="ECO:0000313" key="3">
    <source>
        <dbReference type="EMBL" id="RXH42594.1"/>
    </source>
</evidence>
<protein>
    <submittedName>
        <fullName evidence="3">CopG family transcriptional regulator</fullName>
    </submittedName>
</protein>
<sequence>MNRRTFFLGTALTTLLPPLPVLAAPTPATLYKNPQCSCCEGYAAYLRQNGFTVDVKPTNDLAEISENAGVPAKYQGCHTMFVGNYVVDGHVPVEVVRKLLSERPPIAGITLPGMPTGSPGMTGPKTQKFVIYAVTKDGKAPTVYATV</sequence>
<evidence type="ECO:0000313" key="5">
    <source>
        <dbReference type="Proteomes" id="UP000290565"/>
    </source>
</evidence>
<reference evidence="2 4" key="2">
    <citation type="submission" date="2018-10" db="EMBL/GenBank/DDBJ databases">
        <title>Bradyrhizobium sp. nov., isolated from effective nodules of peanut in China.</title>
        <authorList>
            <person name="Li Y."/>
        </authorList>
    </citation>
    <scope>NUCLEOTIDE SEQUENCE [LARGE SCALE GENOMIC DNA]</scope>
    <source>
        <strain evidence="2 4">CCBAU 51781</strain>
    </source>
</reference>
<dbReference type="Proteomes" id="UP000290565">
    <property type="component" value="Unassembled WGS sequence"/>
</dbReference>
<name>A0A4V1L4T5_9BRAD</name>
<dbReference type="AlphaFoldDB" id="A0A4V1L4T5"/>
<reference evidence="3 5" key="1">
    <citation type="submission" date="2015-04" db="EMBL/GenBank/DDBJ databases">
        <title>Comparative genomics of rhizobia nodulating Arachis hypogaea in China.</title>
        <authorList>
            <person name="Li Y."/>
        </authorList>
    </citation>
    <scope>NUCLEOTIDE SEQUENCE [LARGE SCALE GENOMIC DNA]</scope>
    <source>
        <strain evidence="3 5">CCBAU 51787</strain>
    </source>
</reference>
<organism evidence="3 5">
    <name type="scientific">Bradyrhizobium zhanjiangense</name>
    <dbReference type="NCBI Taxonomy" id="1325107"/>
    <lineage>
        <taxon>Bacteria</taxon>
        <taxon>Pseudomonadati</taxon>
        <taxon>Pseudomonadota</taxon>
        <taxon>Alphaproteobacteria</taxon>
        <taxon>Hyphomicrobiales</taxon>
        <taxon>Nitrobacteraceae</taxon>
        <taxon>Bradyrhizobium</taxon>
    </lineage>
</organism>
<dbReference type="InterPro" id="IPR007332">
    <property type="entry name" value="DUF411"/>
</dbReference>
<feature type="chain" id="PRO_5020911611" evidence="1">
    <location>
        <begin position="24"/>
        <end position="147"/>
    </location>
</feature>
<dbReference type="EMBL" id="RDRA01000015">
    <property type="protein sequence ID" value="RXG91101.1"/>
    <property type="molecule type" value="Genomic_DNA"/>
</dbReference>
<dbReference type="RefSeq" id="WP_128941254.1">
    <property type="nucleotide sequence ID" value="NZ_LBJM01000004.1"/>
</dbReference>
<keyword evidence="4" id="KW-1185">Reference proteome</keyword>